<dbReference type="PROSITE" id="PS51354">
    <property type="entry name" value="GLUTAREDOXIN_2"/>
    <property type="match status" value="1"/>
</dbReference>
<dbReference type="OrthoDB" id="415696at2759"/>
<evidence type="ECO:0000313" key="3">
    <source>
        <dbReference type="EMBL" id="CAE7309373.1"/>
    </source>
</evidence>
<dbReference type="EMBL" id="CAJNDS010002078">
    <property type="protein sequence ID" value="CAE7309373.1"/>
    <property type="molecule type" value="Genomic_DNA"/>
</dbReference>
<keyword evidence="4" id="KW-1185">Reference proteome</keyword>
<keyword evidence="1" id="KW-0676">Redox-active center</keyword>
<dbReference type="Proteomes" id="UP000604046">
    <property type="component" value="Unassembled WGS sequence"/>
</dbReference>
<sequence>MYARVALRPSGTLAFKVLCVLCVRCALAAAVRPALRPAARGFAASPLDTTAKLYEDLVDKSLKDGASLLCCVYGLSICCFVPEQQHASDTVREKPGDFHKVAADLDAEISNSKVVLFMEGTPDAPKSEPSLNAVKMLTEAQAVPLTSVNVLAHPAILGYTVAKTQKRRTPHLYVNGSFYADYDGMLSQHGTGQLAKNLGTEATKSSGVFGGELPIATY</sequence>
<feature type="signal peptide" evidence="2">
    <location>
        <begin position="1"/>
        <end position="30"/>
    </location>
</feature>
<gene>
    <name evidence="3" type="primary">GRXS7</name>
    <name evidence="3" type="ORF">SNAT2548_LOCUS16251</name>
</gene>
<dbReference type="InterPro" id="IPR036249">
    <property type="entry name" value="Thioredoxin-like_sf"/>
</dbReference>
<proteinExistence type="predicted"/>
<organism evidence="3 4">
    <name type="scientific">Symbiodinium natans</name>
    <dbReference type="NCBI Taxonomy" id="878477"/>
    <lineage>
        <taxon>Eukaryota</taxon>
        <taxon>Sar</taxon>
        <taxon>Alveolata</taxon>
        <taxon>Dinophyceae</taxon>
        <taxon>Suessiales</taxon>
        <taxon>Symbiodiniaceae</taxon>
        <taxon>Symbiodinium</taxon>
    </lineage>
</organism>
<evidence type="ECO:0000313" key="4">
    <source>
        <dbReference type="Proteomes" id="UP000604046"/>
    </source>
</evidence>
<dbReference type="GO" id="GO:0005759">
    <property type="term" value="C:mitochondrial matrix"/>
    <property type="evidence" value="ECO:0007669"/>
    <property type="project" value="TreeGrafter"/>
</dbReference>
<comment type="caution">
    <text evidence="3">The sequence shown here is derived from an EMBL/GenBank/DDBJ whole genome shotgun (WGS) entry which is preliminary data.</text>
</comment>
<keyword evidence="2" id="KW-0732">Signal</keyword>
<dbReference type="InterPro" id="IPR004480">
    <property type="entry name" value="Monothiol_GRX-rel"/>
</dbReference>
<accession>A0A812NYG8</accession>
<evidence type="ECO:0000256" key="1">
    <source>
        <dbReference type="ARBA" id="ARBA00023284"/>
    </source>
</evidence>
<dbReference type="PANTHER" id="PTHR10293:SF16">
    <property type="entry name" value="GLUTAREDOXIN-RELATED PROTEIN 5, MITOCHONDRIAL"/>
    <property type="match status" value="1"/>
</dbReference>
<dbReference type="AlphaFoldDB" id="A0A812NYG8"/>
<feature type="chain" id="PRO_5032330891" evidence="2">
    <location>
        <begin position="31"/>
        <end position="218"/>
    </location>
</feature>
<protein>
    <submittedName>
        <fullName evidence="3">GRXS7 protein</fullName>
    </submittedName>
</protein>
<reference evidence="3" key="1">
    <citation type="submission" date="2021-02" db="EMBL/GenBank/DDBJ databases">
        <authorList>
            <person name="Dougan E. K."/>
            <person name="Rhodes N."/>
            <person name="Thang M."/>
            <person name="Chan C."/>
        </authorList>
    </citation>
    <scope>NUCLEOTIDE SEQUENCE</scope>
</reference>
<evidence type="ECO:0000256" key="2">
    <source>
        <dbReference type="SAM" id="SignalP"/>
    </source>
</evidence>
<dbReference type="SUPFAM" id="SSF52833">
    <property type="entry name" value="Thioredoxin-like"/>
    <property type="match status" value="1"/>
</dbReference>
<dbReference type="PANTHER" id="PTHR10293">
    <property type="entry name" value="GLUTAREDOXIN FAMILY MEMBER"/>
    <property type="match status" value="1"/>
</dbReference>
<name>A0A812NYG8_9DINO</name>
<dbReference type="Gene3D" id="3.40.30.10">
    <property type="entry name" value="Glutaredoxin"/>
    <property type="match status" value="1"/>
</dbReference>